<sequence>MGKETFYQLQARKAGENNSPIYEFFVYRIYRLRNSEQFKLRTWRVYSTGHLLAKHAATQSKDDIGDLMTGCKVVTFFMSSKRKEIMAVSGKSFGDIEYLGEMDLKKDHAMYFQNNQQIGV</sequence>
<dbReference type="RefSeq" id="YP_010774082.1">
    <property type="nucleotide sequence ID" value="NC_074751.1"/>
</dbReference>
<evidence type="ECO:0000313" key="2">
    <source>
        <dbReference type="Proteomes" id="UP000595249"/>
    </source>
</evidence>
<protein>
    <submittedName>
        <fullName evidence="1">Uncharacterized protein</fullName>
    </submittedName>
</protein>
<reference evidence="1 2" key="1">
    <citation type="submission" date="2020-09" db="EMBL/GenBank/DDBJ databases">
        <authorList>
            <person name="Marshall N."/>
            <person name="Wilson M.E."/>
            <person name="Walker J.K."/>
            <person name="Johnson L."/>
            <person name="Sharma R."/>
            <person name="Carr E."/>
            <person name="Grose J.H."/>
        </authorList>
    </citation>
    <scope>NUCLEOTIDE SEQUENCE [LARGE SCALE GENOMIC DNA]</scope>
</reference>
<organism evidence="1 2">
    <name type="scientific">Serratia phage vB_SmaS_Rovert</name>
    <dbReference type="NCBI Taxonomy" id="2777363"/>
    <lineage>
        <taxon>Viruses</taxon>
        <taxon>Duplodnaviria</taxon>
        <taxon>Heunggongvirae</taxon>
        <taxon>Uroviricota</taxon>
        <taxon>Caudoviricetes</taxon>
        <taxon>Rovertvirus</taxon>
        <taxon>Rovertvirus rovert</taxon>
    </lineage>
</organism>
<keyword evidence="2" id="KW-1185">Reference proteome</keyword>
<name>A0A7T3TKX6_9CAUD</name>
<dbReference type="GeneID" id="80456983"/>
<accession>A0A7T3TKX6</accession>
<proteinExistence type="predicted"/>
<dbReference type="KEGG" id="vg:80456983"/>
<dbReference type="EMBL" id="MW021761">
    <property type="protein sequence ID" value="QPX74996.1"/>
    <property type="molecule type" value="Genomic_DNA"/>
</dbReference>
<evidence type="ECO:0000313" key="1">
    <source>
        <dbReference type="EMBL" id="QPX74996.1"/>
    </source>
</evidence>
<dbReference type="Proteomes" id="UP000595249">
    <property type="component" value="Segment"/>
</dbReference>